<feature type="transmembrane region" description="Helical" evidence="1">
    <location>
        <begin position="6"/>
        <end position="29"/>
    </location>
</feature>
<gene>
    <name evidence="2" type="ORF">ACFPQ3_10365</name>
</gene>
<keyword evidence="1" id="KW-0812">Transmembrane</keyword>
<keyword evidence="1" id="KW-0472">Membrane</keyword>
<keyword evidence="1" id="KW-1133">Transmembrane helix</keyword>
<keyword evidence="3" id="KW-1185">Reference proteome</keyword>
<dbReference type="EMBL" id="JBHSOJ010000031">
    <property type="protein sequence ID" value="MFC5631934.1"/>
    <property type="molecule type" value="Genomic_DNA"/>
</dbReference>
<organism evidence="2 3">
    <name type="scientific">Streptococcus caledonicus</name>
    <dbReference type="NCBI Taxonomy" id="2614158"/>
    <lineage>
        <taxon>Bacteria</taxon>
        <taxon>Bacillati</taxon>
        <taxon>Bacillota</taxon>
        <taxon>Bacilli</taxon>
        <taxon>Lactobacillales</taxon>
        <taxon>Streptococcaceae</taxon>
        <taxon>Streptococcus</taxon>
    </lineage>
</organism>
<sequence length="104" mass="11750">MLYSVITIINSGFFATIYANLGLVSTFFIRHKLVSIVMPFMIYILPSFVFPFVGLDQFEPVTTFDLTANTSATAVIVYSQMVVFFLVIAVLGYVRLKKEVITYD</sequence>
<feature type="transmembrane region" description="Helical" evidence="1">
    <location>
        <begin position="75"/>
        <end position="94"/>
    </location>
</feature>
<comment type="caution">
    <text evidence="2">The sequence shown here is derived from an EMBL/GenBank/DDBJ whole genome shotgun (WGS) entry which is preliminary data.</text>
</comment>
<feature type="transmembrane region" description="Helical" evidence="1">
    <location>
        <begin position="36"/>
        <end position="55"/>
    </location>
</feature>
<evidence type="ECO:0000313" key="3">
    <source>
        <dbReference type="Proteomes" id="UP001596110"/>
    </source>
</evidence>
<dbReference type="Proteomes" id="UP001596110">
    <property type="component" value="Unassembled WGS sequence"/>
</dbReference>
<evidence type="ECO:0000256" key="1">
    <source>
        <dbReference type="SAM" id="Phobius"/>
    </source>
</evidence>
<dbReference type="RefSeq" id="WP_232323184.1">
    <property type="nucleotide sequence ID" value="NZ_JBHSOJ010000031.1"/>
</dbReference>
<proteinExistence type="predicted"/>
<protein>
    <submittedName>
        <fullName evidence="2">Uncharacterized protein</fullName>
    </submittedName>
</protein>
<name>A0ABW0UGU4_9STRE</name>
<reference evidence="3" key="1">
    <citation type="journal article" date="2019" name="Int. J. Syst. Evol. Microbiol.">
        <title>The Global Catalogue of Microorganisms (GCM) 10K type strain sequencing project: providing services to taxonomists for standard genome sequencing and annotation.</title>
        <authorList>
            <consortium name="The Broad Institute Genomics Platform"/>
            <consortium name="The Broad Institute Genome Sequencing Center for Infectious Disease"/>
            <person name="Wu L."/>
            <person name="Ma J."/>
        </authorList>
    </citation>
    <scope>NUCLEOTIDE SEQUENCE [LARGE SCALE GENOMIC DNA]</scope>
    <source>
        <strain evidence="3">DT43</strain>
    </source>
</reference>
<accession>A0ABW0UGU4</accession>
<evidence type="ECO:0000313" key="2">
    <source>
        <dbReference type="EMBL" id="MFC5631934.1"/>
    </source>
</evidence>